<dbReference type="AlphaFoldDB" id="A0A433UPP5"/>
<organism evidence="1 2">
    <name type="scientific">Trichormus variabilis SAG 1403-4b</name>
    <dbReference type="NCBI Taxonomy" id="447716"/>
    <lineage>
        <taxon>Bacteria</taxon>
        <taxon>Bacillati</taxon>
        <taxon>Cyanobacteriota</taxon>
        <taxon>Cyanophyceae</taxon>
        <taxon>Nostocales</taxon>
        <taxon>Nostocaceae</taxon>
        <taxon>Trichormus</taxon>
    </lineage>
</organism>
<gene>
    <name evidence="1" type="ORF">DSM107003_29860</name>
</gene>
<accession>A0A433UPP5</accession>
<evidence type="ECO:0000313" key="1">
    <source>
        <dbReference type="EMBL" id="RUS95810.1"/>
    </source>
</evidence>
<sequence>MNMAMKSMIKLLTQINSTRKLPQGIILTLVLTSLLACGMGITNNNPSLAVPNTEQRQTSQNNLPKSISRKLLLDASKRSGVKTRDLKITQVTTKTFSNPCAFQFGEICTREYRPIPGWEVVVKVKNQSWTYHVNKSGSQIILDPKVSTNKLPKNIADKILKDAAQRSSLPINAIKITQSTQKTFSNACVLNFGEICTQQYDPVEGWVVIVKVKNQSWTYHTDKTGSSVVLDPKINATLKN</sequence>
<proteinExistence type="predicted"/>
<protein>
    <submittedName>
        <fullName evidence="1">Uncharacterized protein</fullName>
    </submittedName>
</protein>
<comment type="caution">
    <text evidence="1">The sequence shown here is derived from an EMBL/GenBank/DDBJ whole genome shotgun (WGS) entry which is preliminary data.</text>
</comment>
<evidence type="ECO:0000313" key="2">
    <source>
        <dbReference type="Proteomes" id="UP000276103"/>
    </source>
</evidence>
<dbReference type="EMBL" id="RSCM01000009">
    <property type="protein sequence ID" value="RUS95810.1"/>
    <property type="molecule type" value="Genomic_DNA"/>
</dbReference>
<dbReference type="RefSeq" id="WP_309296881.1">
    <property type="nucleotide sequence ID" value="NZ_RSCM01000009.1"/>
</dbReference>
<keyword evidence="2" id="KW-1185">Reference proteome</keyword>
<reference evidence="1 2" key="1">
    <citation type="journal article" date="2019" name="Genome Biol. Evol.">
        <title>Day and night: Metabolic profiles and evolutionary relationships of six axenic non-marine cyanobacteria.</title>
        <authorList>
            <person name="Will S.E."/>
            <person name="Henke P."/>
            <person name="Boedeker C."/>
            <person name="Huang S."/>
            <person name="Brinkmann H."/>
            <person name="Rohde M."/>
            <person name="Jarek M."/>
            <person name="Friedl T."/>
            <person name="Seufert S."/>
            <person name="Schumacher M."/>
            <person name="Overmann J."/>
            <person name="Neumann-Schaal M."/>
            <person name="Petersen J."/>
        </authorList>
    </citation>
    <scope>NUCLEOTIDE SEQUENCE [LARGE SCALE GENOMIC DNA]</scope>
    <source>
        <strain evidence="1 2">SAG 1403-4b</strain>
    </source>
</reference>
<name>A0A433UPP5_ANAVA</name>
<dbReference type="Proteomes" id="UP000276103">
    <property type="component" value="Unassembled WGS sequence"/>
</dbReference>